<dbReference type="SUPFAM" id="SSF47413">
    <property type="entry name" value="lambda repressor-like DNA-binding domains"/>
    <property type="match status" value="1"/>
</dbReference>
<dbReference type="EMBL" id="CYZE01000026">
    <property type="protein sequence ID" value="CUP34877.1"/>
    <property type="molecule type" value="Genomic_DNA"/>
</dbReference>
<dbReference type="SMART" id="SM00530">
    <property type="entry name" value="HTH_XRE"/>
    <property type="match status" value="1"/>
</dbReference>
<gene>
    <name evidence="3" type="primary">sinR_2</name>
    <name evidence="3" type="ORF">ERS852407_05674</name>
</gene>
<evidence type="ECO:0000256" key="1">
    <source>
        <dbReference type="ARBA" id="ARBA00023125"/>
    </source>
</evidence>
<dbReference type="InterPro" id="IPR014710">
    <property type="entry name" value="RmlC-like_jellyroll"/>
</dbReference>
<evidence type="ECO:0000313" key="3">
    <source>
        <dbReference type="EMBL" id="CUP34877.1"/>
    </source>
</evidence>
<dbReference type="Gene3D" id="2.60.120.10">
    <property type="entry name" value="Jelly Rolls"/>
    <property type="match status" value="1"/>
</dbReference>
<reference evidence="3 4" key="1">
    <citation type="submission" date="2015-09" db="EMBL/GenBank/DDBJ databases">
        <authorList>
            <consortium name="Pathogen Informatics"/>
        </authorList>
    </citation>
    <scope>NUCLEOTIDE SEQUENCE [LARGE SCALE GENOMIC DNA]</scope>
    <source>
        <strain evidence="3 4">2789STDY5608850</strain>
    </source>
</reference>
<name>A0A174MJ89_9FIRM</name>
<dbReference type="CDD" id="cd00093">
    <property type="entry name" value="HTH_XRE"/>
    <property type="match status" value="1"/>
</dbReference>
<dbReference type="InterPro" id="IPR010982">
    <property type="entry name" value="Lambda_DNA-bd_dom_sf"/>
</dbReference>
<dbReference type="GO" id="GO:0003700">
    <property type="term" value="F:DNA-binding transcription factor activity"/>
    <property type="evidence" value="ECO:0007669"/>
    <property type="project" value="TreeGrafter"/>
</dbReference>
<dbReference type="PROSITE" id="PS50943">
    <property type="entry name" value="HTH_CROC1"/>
    <property type="match status" value="1"/>
</dbReference>
<feature type="domain" description="HTH cro/C1-type" evidence="2">
    <location>
        <begin position="6"/>
        <end position="60"/>
    </location>
</feature>
<organism evidence="3 4">
    <name type="scientific">Hungatella hathewayi</name>
    <dbReference type="NCBI Taxonomy" id="154046"/>
    <lineage>
        <taxon>Bacteria</taxon>
        <taxon>Bacillati</taxon>
        <taxon>Bacillota</taxon>
        <taxon>Clostridia</taxon>
        <taxon>Lachnospirales</taxon>
        <taxon>Lachnospiraceae</taxon>
        <taxon>Hungatella</taxon>
    </lineage>
</organism>
<dbReference type="GeneID" id="86064692"/>
<keyword evidence="1" id="KW-0238">DNA-binding</keyword>
<dbReference type="RefSeq" id="WP_002602227.1">
    <property type="nucleotide sequence ID" value="NZ_CABIXC010000026.1"/>
</dbReference>
<dbReference type="InterPro" id="IPR001387">
    <property type="entry name" value="Cro/C1-type_HTH"/>
</dbReference>
<proteinExistence type="predicted"/>
<accession>A0A174MJ89</accession>
<dbReference type="Proteomes" id="UP000095651">
    <property type="component" value="Unassembled WGS sequence"/>
</dbReference>
<dbReference type="InterPro" id="IPR050807">
    <property type="entry name" value="TransReg_Diox_bact_type"/>
</dbReference>
<dbReference type="GO" id="GO:0005829">
    <property type="term" value="C:cytosol"/>
    <property type="evidence" value="ECO:0007669"/>
    <property type="project" value="TreeGrafter"/>
</dbReference>
<sequence length="190" mass="21581">MLGTNIREYRKKQKLTMKELAERTGLSIGYISQVERGETEPSLSSLRKIAGEFDVPVYVLLDDHKNDSSLTIRREERMTAHVRKNSVEYEFLTPFSSQNFSPKALMIKATLEPHSRDSEIPIVHHSEETLLVVKGTLKVVVGEETIVLREGDTTIIKEDFPHTCINDDDDYTEVISVITPPIWGTLHFPG</sequence>
<dbReference type="Pfam" id="PF01381">
    <property type="entry name" value="HTH_3"/>
    <property type="match status" value="1"/>
</dbReference>
<dbReference type="InterPro" id="IPR013096">
    <property type="entry name" value="Cupin_2"/>
</dbReference>
<evidence type="ECO:0000313" key="4">
    <source>
        <dbReference type="Proteomes" id="UP000095651"/>
    </source>
</evidence>
<dbReference type="Gene3D" id="1.10.260.40">
    <property type="entry name" value="lambda repressor-like DNA-binding domains"/>
    <property type="match status" value="1"/>
</dbReference>
<dbReference type="PANTHER" id="PTHR46797">
    <property type="entry name" value="HTH-TYPE TRANSCRIPTIONAL REGULATOR"/>
    <property type="match status" value="1"/>
</dbReference>
<dbReference type="SUPFAM" id="SSF51182">
    <property type="entry name" value="RmlC-like cupins"/>
    <property type="match status" value="1"/>
</dbReference>
<evidence type="ECO:0000259" key="2">
    <source>
        <dbReference type="PROSITE" id="PS50943"/>
    </source>
</evidence>
<dbReference type="GO" id="GO:0003677">
    <property type="term" value="F:DNA binding"/>
    <property type="evidence" value="ECO:0007669"/>
    <property type="project" value="UniProtKB-KW"/>
</dbReference>
<dbReference type="InterPro" id="IPR011051">
    <property type="entry name" value="RmlC_Cupin_sf"/>
</dbReference>
<dbReference type="PANTHER" id="PTHR46797:SF1">
    <property type="entry name" value="METHYLPHOSPHONATE SYNTHASE"/>
    <property type="match status" value="1"/>
</dbReference>
<dbReference type="AlphaFoldDB" id="A0A174MJ89"/>
<dbReference type="Pfam" id="PF07883">
    <property type="entry name" value="Cupin_2"/>
    <property type="match status" value="1"/>
</dbReference>
<dbReference type="CDD" id="cd02209">
    <property type="entry name" value="cupin_XRE_C"/>
    <property type="match status" value="1"/>
</dbReference>
<protein>
    <submittedName>
        <fullName evidence="3">Transcriptional regulator</fullName>
    </submittedName>
</protein>